<gene>
    <name evidence="1" type="ORF">GCM10022276_20560</name>
</gene>
<organism evidence="1 2">
    <name type="scientific">Sphingomonas limnosediminicola</name>
    <dbReference type="NCBI Taxonomy" id="940133"/>
    <lineage>
        <taxon>Bacteria</taxon>
        <taxon>Pseudomonadati</taxon>
        <taxon>Pseudomonadota</taxon>
        <taxon>Alphaproteobacteria</taxon>
        <taxon>Sphingomonadales</taxon>
        <taxon>Sphingomonadaceae</taxon>
        <taxon>Sphingomonas</taxon>
    </lineage>
</organism>
<dbReference type="EMBL" id="BAABBM010000001">
    <property type="protein sequence ID" value="GAA3901716.1"/>
    <property type="molecule type" value="Genomic_DNA"/>
</dbReference>
<name>A0ABP7LIK8_9SPHN</name>
<dbReference type="RefSeq" id="WP_344699598.1">
    <property type="nucleotide sequence ID" value="NZ_BAABBM010000001.1"/>
</dbReference>
<proteinExistence type="predicted"/>
<evidence type="ECO:0000313" key="1">
    <source>
        <dbReference type="EMBL" id="GAA3901716.1"/>
    </source>
</evidence>
<keyword evidence="2" id="KW-1185">Reference proteome</keyword>
<accession>A0ABP7LIK8</accession>
<sequence>MAGPAFAAPAGGDIRTTTKAADPLIRCFAESQDRASTPWSFIPKESGGGTFSNAGAPNVRSPYYVDVADRGVTRVIRVEAASDDDAARTRLLSAIDSCI</sequence>
<dbReference type="Proteomes" id="UP001500827">
    <property type="component" value="Unassembled WGS sequence"/>
</dbReference>
<evidence type="ECO:0000313" key="2">
    <source>
        <dbReference type="Proteomes" id="UP001500827"/>
    </source>
</evidence>
<protein>
    <submittedName>
        <fullName evidence="1">Uncharacterized protein</fullName>
    </submittedName>
</protein>
<reference evidence="2" key="1">
    <citation type="journal article" date="2019" name="Int. J. Syst. Evol. Microbiol.">
        <title>The Global Catalogue of Microorganisms (GCM) 10K type strain sequencing project: providing services to taxonomists for standard genome sequencing and annotation.</title>
        <authorList>
            <consortium name="The Broad Institute Genomics Platform"/>
            <consortium name="The Broad Institute Genome Sequencing Center for Infectious Disease"/>
            <person name="Wu L."/>
            <person name="Ma J."/>
        </authorList>
    </citation>
    <scope>NUCLEOTIDE SEQUENCE [LARGE SCALE GENOMIC DNA]</scope>
    <source>
        <strain evidence="2">JCM 17543</strain>
    </source>
</reference>
<comment type="caution">
    <text evidence="1">The sequence shown here is derived from an EMBL/GenBank/DDBJ whole genome shotgun (WGS) entry which is preliminary data.</text>
</comment>